<evidence type="ECO:0008006" key="3">
    <source>
        <dbReference type="Google" id="ProtNLM"/>
    </source>
</evidence>
<dbReference type="AlphaFoldDB" id="A0AA38PCS5"/>
<evidence type="ECO:0000313" key="1">
    <source>
        <dbReference type="EMBL" id="KAJ3840310.1"/>
    </source>
</evidence>
<keyword evidence="2" id="KW-1185">Reference proteome</keyword>
<accession>A0AA38PCS5</accession>
<gene>
    <name evidence="1" type="ORF">F5878DRAFT_723879</name>
</gene>
<name>A0AA38PCS5_9AGAR</name>
<proteinExistence type="predicted"/>
<sequence>MGETTLKHPDNIFNVAPPPPPPWLTDAPFPHIPTLRSSPSIQWNEFSTQRKTLRWTLSKLQNSLRSLHKRKILWPVERYDSSSNLTPIEYLMMLLQPIPTIFNQLNPSNYFKTPMKCLLVNLGHSIHGATFEFEELKLWRLVAPIVIALPGDLFSSTGQIHSNVESALLLAMEHSPKATVIITNFADIAIFLPSNYRRPEPTFERVSTTQPSLALRVLATAYLLVIDTRARLLYLPDPDWNPGQDVANLQGPPQDPTQLLPDAEVFATHHCQSDFDMVTLVRDPARALQFFRWHEYVAKNVSKVVTHPHDTLTAKTNDVGQFHPGIHPVYPFDTSEVPPDTAAHLEAIQRKSPLVAAGVDTLLERSKTFTIEIQDVIDEGSEGGMCTVYRCQINTIDNIPVSTPSLCLKLFDDRFQNLQSPEDDESDDDDLSGDELDDVQANTVHVNGVKLQNFQPEGVELNGIQLITVQFDSDQFENSIHTWLAPVVFAEKYALNEAFAYDKLRSVQGSVVPWFYGVHPFTLPDGTVLYGILMELIEGWKLETSLTRELSPERQINMIQSCRHAVRILDAADISQRDWHSEQLLLCTNPETQVDHVVLLDFASTLQTWDPDEPIFLMNYFHMFRILLHTKDDQRHAGFSRELVLEHFGEPDDWDPVNGWVQEKSVQARDIFDYITSP</sequence>
<comment type="caution">
    <text evidence="1">The sequence shown here is derived from an EMBL/GenBank/DDBJ whole genome shotgun (WGS) entry which is preliminary data.</text>
</comment>
<dbReference type="Proteomes" id="UP001163846">
    <property type="component" value="Unassembled WGS sequence"/>
</dbReference>
<reference evidence="1" key="1">
    <citation type="submission" date="2022-08" db="EMBL/GenBank/DDBJ databases">
        <authorList>
            <consortium name="DOE Joint Genome Institute"/>
            <person name="Min B."/>
            <person name="Riley R."/>
            <person name="Sierra-Patev S."/>
            <person name="Naranjo-Ortiz M."/>
            <person name="Looney B."/>
            <person name="Konkel Z."/>
            <person name="Slot J.C."/>
            <person name="Sakamoto Y."/>
            <person name="Steenwyk J.L."/>
            <person name="Rokas A."/>
            <person name="Carro J."/>
            <person name="Camarero S."/>
            <person name="Ferreira P."/>
            <person name="Molpeceres G."/>
            <person name="Ruiz-Duenas F.J."/>
            <person name="Serrano A."/>
            <person name="Henrissat B."/>
            <person name="Drula E."/>
            <person name="Hughes K.W."/>
            <person name="Mata J.L."/>
            <person name="Ishikawa N.K."/>
            <person name="Vargas-Isla R."/>
            <person name="Ushijima S."/>
            <person name="Smith C.A."/>
            <person name="Ahrendt S."/>
            <person name="Andreopoulos W."/>
            <person name="He G."/>
            <person name="Labutti K."/>
            <person name="Lipzen A."/>
            <person name="Ng V."/>
            <person name="Sandor L."/>
            <person name="Barry K."/>
            <person name="Martinez A.T."/>
            <person name="Xiao Y."/>
            <person name="Gibbons J.G."/>
            <person name="Terashima K."/>
            <person name="Hibbett D.S."/>
            <person name="Grigoriev I.V."/>
        </authorList>
    </citation>
    <scope>NUCLEOTIDE SEQUENCE</scope>
    <source>
        <strain evidence="1">TFB9207</strain>
    </source>
</reference>
<dbReference type="EMBL" id="MU806085">
    <property type="protein sequence ID" value="KAJ3840310.1"/>
    <property type="molecule type" value="Genomic_DNA"/>
</dbReference>
<organism evidence="1 2">
    <name type="scientific">Lentinula raphanica</name>
    <dbReference type="NCBI Taxonomy" id="153919"/>
    <lineage>
        <taxon>Eukaryota</taxon>
        <taxon>Fungi</taxon>
        <taxon>Dikarya</taxon>
        <taxon>Basidiomycota</taxon>
        <taxon>Agaricomycotina</taxon>
        <taxon>Agaricomycetes</taxon>
        <taxon>Agaricomycetidae</taxon>
        <taxon>Agaricales</taxon>
        <taxon>Marasmiineae</taxon>
        <taxon>Omphalotaceae</taxon>
        <taxon>Lentinula</taxon>
    </lineage>
</organism>
<evidence type="ECO:0000313" key="2">
    <source>
        <dbReference type="Proteomes" id="UP001163846"/>
    </source>
</evidence>
<protein>
    <recommendedName>
        <fullName evidence="3">Protein kinase domain-containing protein</fullName>
    </recommendedName>
</protein>